<dbReference type="Pfam" id="PF02470">
    <property type="entry name" value="MlaD"/>
    <property type="match status" value="1"/>
</dbReference>
<evidence type="ECO:0000256" key="2">
    <source>
        <dbReference type="SAM" id="Phobius"/>
    </source>
</evidence>
<organism evidence="4 5">
    <name type="scientific">Mesorhizobium liriopis</name>
    <dbReference type="NCBI Taxonomy" id="2953882"/>
    <lineage>
        <taxon>Bacteria</taxon>
        <taxon>Pseudomonadati</taxon>
        <taxon>Pseudomonadota</taxon>
        <taxon>Alphaproteobacteria</taxon>
        <taxon>Hyphomicrobiales</taxon>
        <taxon>Phyllobacteriaceae</taxon>
        <taxon>Mesorhizobium</taxon>
    </lineage>
</organism>
<comment type="caution">
    <text evidence="4">The sequence shown here is derived from an EMBL/GenBank/DDBJ whole genome shotgun (WGS) entry which is preliminary data.</text>
</comment>
<evidence type="ECO:0000256" key="1">
    <source>
        <dbReference type="SAM" id="MobiDB-lite"/>
    </source>
</evidence>
<evidence type="ECO:0000259" key="3">
    <source>
        <dbReference type="Pfam" id="PF02470"/>
    </source>
</evidence>
<dbReference type="PANTHER" id="PTHR36698:SF2">
    <property type="entry name" value="MCE_MLAD DOMAIN-CONTAINING PROTEIN"/>
    <property type="match status" value="1"/>
</dbReference>
<gene>
    <name evidence="4" type="ORF">NGM99_20135</name>
</gene>
<dbReference type="Proteomes" id="UP001205906">
    <property type="component" value="Unassembled WGS sequence"/>
</dbReference>
<feature type="region of interest" description="Disordered" evidence="1">
    <location>
        <begin position="483"/>
        <end position="502"/>
    </location>
</feature>
<accession>A0ABT1CD64</accession>
<name>A0ABT1CD64_9HYPH</name>
<dbReference type="EMBL" id="JAMXQS010000010">
    <property type="protein sequence ID" value="MCO6052100.1"/>
    <property type="molecule type" value="Genomic_DNA"/>
</dbReference>
<keyword evidence="2" id="KW-0472">Membrane</keyword>
<feature type="compositionally biased region" description="Basic and acidic residues" evidence="1">
    <location>
        <begin position="490"/>
        <end position="502"/>
    </location>
</feature>
<reference evidence="4 5" key="1">
    <citation type="submission" date="2022-06" db="EMBL/GenBank/DDBJ databases">
        <title>Mesorhizobium sp. strain RP14 Genome sequencing and assembly.</title>
        <authorList>
            <person name="Kim I."/>
        </authorList>
    </citation>
    <scope>NUCLEOTIDE SEQUENCE [LARGE SCALE GENOMIC DNA]</scope>
    <source>
        <strain evidence="5">RP14(2022)</strain>
    </source>
</reference>
<evidence type="ECO:0000313" key="5">
    <source>
        <dbReference type="Proteomes" id="UP001205906"/>
    </source>
</evidence>
<dbReference type="PANTHER" id="PTHR36698">
    <property type="entry name" value="BLL5892 PROTEIN"/>
    <property type="match status" value="1"/>
</dbReference>
<feature type="domain" description="Mce/MlaD" evidence="3">
    <location>
        <begin position="47"/>
        <end position="116"/>
    </location>
</feature>
<keyword evidence="2" id="KW-1133">Transmembrane helix</keyword>
<keyword evidence="5" id="KW-1185">Reference proteome</keyword>
<dbReference type="SUPFAM" id="SSF58104">
    <property type="entry name" value="Methyl-accepting chemotaxis protein (MCP) signaling domain"/>
    <property type="match status" value="1"/>
</dbReference>
<proteinExistence type="predicted"/>
<dbReference type="RefSeq" id="WP_252822298.1">
    <property type="nucleotide sequence ID" value="NZ_JAMXQS010000010.1"/>
</dbReference>
<feature type="transmembrane region" description="Helical" evidence="2">
    <location>
        <begin position="7"/>
        <end position="27"/>
    </location>
</feature>
<evidence type="ECO:0000313" key="4">
    <source>
        <dbReference type="EMBL" id="MCO6052100.1"/>
    </source>
</evidence>
<sequence length="502" mass="53084">METRANYVIVGIFTLLAVLAAFGFVYWTAGIGDRGETAILRVRIPGSASGLGRGSAVLFNGVKIGDIQRVFIDAQNPSAAIADTLVDRLTPITRSTQADIGLAGLTGQANIELKGGNLQEPNLITEAEEQGRVAEISANPSAVTNLLQTAQDIFERADNVISQLEGFSKDVRGPLTDTARNVQTFSDALAANADGIDRFLESVTAVSNELSGLSGKLDGSIQAAQNILESVDPNQIRQIVDNVNGITADVRRTSASLDRVVAGVDTALSNFSNLATNGNTAVGKVNGILDSVDRDQIRSAISNIEQASRTANAALVTLQDVSQGAQNALQDIQRVTSTVGGRTDEIDRAIADASQLATRLNAASVRVDGILQKVDSLLASDNTEGLIADAGATFRSFRETADSINKIVQSPDAQAIANNANATLASFRRVAETLNGRIGPITDGLTRFTGQGLQNVNDLVRSTQQSINRIERAITDFSDNPQRILSGGEGEVRRYDGGRARR</sequence>
<keyword evidence="2" id="KW-0812">Transmembrane</keyword>
<protein>
    <submittedName>
        <fullName evidence="4">MCE family protein</fullName>
    </submittedName>
</protein>
<dbReference type="InterPro" id="IPR003399">
    <property type="entry name" value="Mce/MlaD"/>
</dbReference>